<evidence type="ECO:0000313" key="2">
    <source>
        <dbReference type="EMBL" id="RRD04454.1"/>
    </source>
</evidence>
<protein>
    <submittedName>
        <fullName evidence="2">Fe-S protein</fullName>
    </submittedName>
</protein>
<name>A0A3P1T547_9ACTN</name>
<feature type="transmembrane region" description="Helical" evidence="1">
    <location>
        <begin position="6"/>
        <end position="25"/>
    </location>
</feature>
<proteinExistence type="predicted"/>
<organism evidence="2 3">
    <name type="scientific">Arachnia propionica</name>
    <dbReference type="NCBI Taxonomy" id="1750"/>
    <lineage>
        <taxon>Bacteria</taxon>
        <taxon>Bacillati</taxon>
        <taxon>Actinomycetota</taxon>
        <taxon>Actinomycetes</taxon>
        <taxon>Propionibacteriales</taxon>
        <taxon>Propionibacteriaceae</taxon>
        <taxon>Arachnia</taxon>
    </lineage>
</organism>
<accession>A0A3P1T547</accession>
<gene>
    <name evidence="2" type="ORF">EII34_10380</name>
</gene>
<feature type="transmembrane region" description="Helical" evidence="1">
    <location>
        <begin position="97"/>
        <end position="115"/>
    </location>
</feature>
<reference evidence="2 3" key="1">
    <citation type="submission" date="2018-11" db="EMBL/GenBank/DDBJ databases">
        <title>Genomes From Bacteria Associated with the Canine Oral Cavity: a Test Case for Automated Genome-Based Taxonomic Assignment.</title>
        <authorList>
            <person name="Coil D.A."/>
            <person name="Jospin G."/>
            <person name="Darling A.E."/>
            <person name="Wallis C."/>
            <person name="Davis I.J."/>
            <person name="Harris S."/>
            <person name="Eisen J.A."/>
            <person name="Holcombe L.J."/>
            <person name="O'Flynn C."/>
        </authorList>
    </citation>
    <scope>NUCLEOTIDE SEQUENCE [LARGE SCALE GENOMIC DNA]</scope>
    <source>
        <strain evidence="2 3">OH887_COT-365</strain>
    </source>
</reference>
<keyword evidence="1" id="KW-0812">Transmembrane</keyword>
<evidence type="ECO:0000256" key="1">
    <source>
        <dbReference type="SAM" id="Phobius"/>
    </source>
</evidence>
<sequence length="116" mass="12108">MEILRGIVVICHLVGFALLLGAFAVEASNRRLRITPVMQWGMALALATGVILAAPWGLDGPLNHAKIGIKLVVLIVIGAALGIAAARQKRNQEVPAALFWAIGGLTLLNAAIAVLV</sequence>
<dbReference type="AlphaFoldDB" id="A0A3P1T547"/>
<comment type="caution">
    <text evidence="2">The sequence shown here is derived from an EMBL/GenBank/DDBJ whole genome shotgun (WGS) entry which is preliminary data.</text>
</comment>
<dbReference type="Proteomes" id="UP000280819">
    <property type="component" value="Unassembled WGS sequence"/>
</dbReference>
<feature type="transmembrane region" description="Helical" evidence="1">
    <location>
        <begin position="64"/>
        <end position="85"/>
    </location>
</feature>
<dbReference type="EMBL" id="RQZG01000011">
    <property type="protein sequence ID" value="RRD04454.1"/>
    <property type="molecule type" value="Genomic_DNA"/>
</dbReference>
<feature type="transmembrane region" description="Helical" evidence="1">
    <location>
        <begin position="37"/>
        <end position="58"/>
    </location>
</feature>
<keyword evidence="1" id="KW-0472">Membrane</keyword>
<keyword evidence="1" id="KW-1133">Transmembrane helix</keyword>
<dbReference type="OrthoDB" id="3730860at2"/>
<evidence type="ECO:0000313" key="3">
    <source>
        <dbReference type="Proteomes" id="UP000280819"/>
    </source>
</evidence>
<dbReference type="RefSeq" id="WP_124845084.1">
    <property type="nucleotide sequence ID" value="NZ_JAUNKP010000024.1"/>
</dbReference>